<evidence type="ECO:0000313" key="2">
    <source>
        <dbReference type="Proteomes" id="UP000306790"/>
    </source>
</evidence>
<evidence type="ECO:0000313" key="1">
    <source>
        <dbReference type="EMBL" id="THE42890.1"/>
    </source>
</evidence>
<dbReference type="Proteomes" id="UP000306790">
    <property type="component" value="Unassembled WGS sequence"/>
</dbReference>
<sequence length="25" mass="2982">MLHYSVSHIVSEKSLQETYDRTRSD</sequence>
<gene>
    <name evidence="1" type="ORF">DJ535_01335</name>
</gene>
<keyword evidence="2" id="KW-1185">Reference proteome</keyword>
<reference evidence="1 2" key="1">
    <citation type="submission" date="2018-05" db="EMBL/GenBank/DDBJ databases">
        <title>Isolation and genomic analyses of lactose-positive bacteria from faecal samples of preterm neonates.</title>
        <authorList>
            <person name="Chen Y."/>
            <person name="Brook T.C."/>
            <person name="O'Neill I."/>
            <person name="Soe C.Z."/>
            <person name="Hall L.J."/>
            <person name="Hoyles L."/>
        </authorList>
    </citation>
    <scope>NUCLEOTIDE SEQUENCE [LARGE SCALE GENOMIC DNA]</scope>
    <source>
        <strain evidence="1 2">P080C CL</strain>
    </source>
</reference>
<dbReference type="EMBL" id="QFVP01000001">
    <property type="protein sequence ID" value="THE42890.1"/>
    <property type="molecule type" value="Genomic_DNA"/>
</dbReference>
<accession>A0ABY2Q1P7</accession>
<protein>
    <submittedName>
        <fullName evidence="1">Erythrose 4-phosphate dehydrogenase</fullName>
    </submittedName>
</protein>
<organism evidence="1 2">
    <name type="scientific">Citrobacter murliniae</name>
    <dbReference type="NCBI Taxonomy" id="67829"/>
    <lineage>
        <taxon>Bacteria</taxon>
        <taxon>Pseudomonadati</taxon>
        <taxon>Pseudomonadota</taxon>
        <taxon>Gammaproteobacteria</taxon>
        <taxon>Enterobacterales</taxon>
        <taxon>Enterobacteriaceae</taxon>
        <taxon>Citrobacter</taxon>
        <taxon>Citrobacter freundii complex</taxon>
    </lineage>
</organism>
<comment type="caution">
    <text evidence="1">The sequence shown here is derived from an EMBL/GenBank/DDBJ whole genome shotgun (WGS) entry which is preliminary data.</text>
</comment>
<name>A0ABY2Q1P7_9ENTR</name>
<proteinExistence type="predicted"/>